<dbReference type="AlphaFoldDB" id="A0A4W3J781"/>
<dbReference type="OrthoDB" id="548217at2759"/>
<comment type="similarity">
    <text evidence="3">Belongs to the protein kinase superfamily. CMGC Ser/Thr protein kinase family. CDC2/CDKX subfamily.</text>
</comment>
<feature type="region of interest" description="Disordered" evidence="16">
    <location>
        <begin position="543"/>
        <end position="613"/>
    </location>
</feature>
<dbReference type="InterPro" id="IPR000719">
    <property type="entry name" value="Prot_kinase_dom"/>
</dbReference>
<dbReference type="PANTHER" id="PTHR24056">
    <property type="entry name" value="CELL DIVISION PROTEIN KINASE"/>
    <property type="match status" value="1"/>
</dbReference>
<evidence type="ECO:0000256" key="7">
    <source>
        <dbReference type="ARBA" id="ARBA00022679"/>
    </source>
</evidence>
<evidence type="ECO:0000256" key="12">
    <source>
        <dbReference type="ARBA" id="ARBA00039642"/>
    </source>
</evidence>
<evidence type="ECO:0000256" key="5">
    <source>
        <dbReference type="ARBA" id="ARBA00022490"/>
    </source>
</evidence>
<feature type="binding site" evidence="15">
    <location>
        <position position="38"/>
    </location>
    <ligand>
        <name>ATP</name>
        <dbReference type="ChEBI" id="CHEBI:30616"/>
    </ligand>
</feature>
<dbReference type="GO" id="GO:0005634">
    <property type="term" value="C:nucleus"/>
    <property type="evidence" value="ECO:0007669"/>
    <property type="project" value="UniProtKB-SubCell"/>
</dbReference>
<evidence type="ECO:0000259" key="17">
    <source>
        <dbReference type="PROSITE" id="PS50011"/>
    </source>
</evidence>
<feature type="region of interest" description="Disordered" evidence="16">
    <location>
        <begin position="462"/>
        <end position="491"/>
    </location>
</feature>
<dbReference type="OMA" id="PQYESSH"/>
<feature type="compositionally biased region" description="Low complexity" evidence="16">
    <location>
        <begin position="408"/>
        <end position="417"/>
    </location>
</feature>
<evidence type="ECO:0000256" key="6">
    <source>
        <dbReference type="ARBA" id="ARBA00022527"/>
    </source>
</evidence>
<dbReference type="Gene3D" id="1.10.510.10">
    <property type="entry name" value="Transferase(Phosphotransferase) domain 1"/>
    <property type="match status" value="1"/>
</dbReference>
<dbReference type="SMART" id="SM00220">
    <property type="entry name" value="S_TKc"/>
    <property type="match status" value="1"/>
</dbReference>
<dbReference type="GeneTree" id="ENSGT00940000160368"/>
<evidence type="ECO:0000256" key="13">
    <source>
        <dbReference type="ARBA" id="ARBA00047811"/>
    </source>
</evidence>
<feature type="region of interest" description="Disordered" evidence="16">
    <location>
        <begin position="408"/>
        <end position="434"/>
    </location>
</feature>
<dbReference type="GO" id="GO:0005524">
    <property type="term" value="F:ATP binding"/>
    <property type="evidence" value="ECO:0007669"/>
    <property type="project" value="UniProtKB-UniRule"/>
</dbReference>
<dbReference type="Pfam" id="PF00069">
    <property type="entry name" value="Pkinase"/>
    <property type="match status" value="1"/>
</dbReference>
<reference evidence="19" key="2">
    <citation type="journal article" date="2007" name="PLoS Biol.">
        <title>Survey sequencing and comparative analysis of the elephant shark (Callorhinchus milii) genome.</title>
        <authorList>
            <person name="Venkatesh B."/>
            <person name="Kirkness E.F."/>
            <person name="Loh Y.H."/>
            <person name="Halpern A.L."/>
            <person name="Lee A.P."/>
            <person name="Johnson J."/>
            <person name="Dandona N."/>
            <person name="Viswanathan L.D."/>
            <person name="Tay A."/>
            <person name="Venter J.C."/>
            <person name="Strausberg R.L."/>
            <person name="Brenner S."/>
        </authorList>
    </citation>
    <scope>NUCLEOTIDE SEQUENCE [LARGE SCALE GENOMIC DNA]</scope>
</reference>
<keyword evidence="11" id="KW-0539">Nucleus</keyword>
<feature type="region of interest" description="Disordered" evidence="16">
    <location>
        <begin position="307"/>
        <end position="370"/>
    </location>
</feature>
<keyword evidence="19" id="KW-1185">Reference proteome</keyword>
<dbReference type="InterPro" id="IPR050108">
    <property type="entry name" value="CDK"/>
</dbReference>
<dbReference type="EC" id="2.7.11.22" evidence="4"/>
<proteinExistence type="inferred from homology"/>
<dbReference type="InterPro" id="IPR008271">
    <property type="entry name" value="Ser/Thr_kinase_AS"/>
</dbReference>
<evidence type="ECO:0000256" key="14">
    <source>
        <dbReference type="ARBA" id="ARBA00048367"/>
    </source>
</evidence>
<dbReference type="SUPFAM" id="SSF56112">
    <property type="entry name" value="Protein kinase-like (PK-like)"/>
    <property type="match status" value="1"/>
</dbReference>
<dbReference type="InParanoid" id="A0A4W3J781"/>
<evidence type="ECO:0000313" key="19">
    <source>
        <dbReference type="Proteomes" id="UP000314986"/>
    </source>
</evidence>
<evidence type="ECO:0000256" key="10">
    <source>
        <dbReference type="ARBA" id="ARBA00022840"/>
    </source>
</evidence>
<comment type="catalytic activity">
    <reaction evidence="14">
        <text>L-seryl-[protein] + ATP = O-phospho-L-seryl-[protein] + ADP + H(+)</text>
        <dbReference type="Rhea" id="RHEA:17989"/>
        <dbReference type="Rhea" id="RHEA-COMP:9863"/>
        <dbReference type="Rhea" id="RHEA-COMP:11604"/>
        <dbReference type="ChEBI" id="CHEBI:15378"/>
        <dbReference type="ChEBI" id="CHEBI:29999"/>
        <dbReference type="ChEBI" id="CHEBI:30616"/>
        <dbReference type="ChEBI" id="CHEBI:83421"/>
        <dbReference type="ChEBI" id="CHEBI:456216"/>
        <dbReference type="EC" id="2.7.11.22"/>
    </reaction>
</comment>
<feature type="domain" description="Protein kinase" evidence="17">
    <location>
        <begin position="8"/>
        <end position="291"/>
    </location>
</feature>
<feature type="compositionally biased region" description="Pro residues" evidence="16">
    <location>
        <begin position="418"/>
        <end position="430"/>
    </location>
</feature>
<reference evidence="18" key="4">
    <citation type="submission" date="2025-08" db="UniProtKB">
        <authorList>
            <consortium name="Ensembl"/>
        </authorList>
    </citation>
    <scope>IDENTIFICATION</scope>
</reference>
<comment type="catalytic activity">
    <reaction evidence="13">
        <text>L-threonyl-[protein] + ATP = O-phospho-L-threonyl-[protein] + ADP + H(+)</text>
        <dbReference type="Rhea" id="RHEA:46608"/>
        <dbReference type="Rhea" id="RHEA-COMP:11060"/>
        <dbReference type="Rhea" id="RHEA-COMP:11605"/>
        <dbReference type="ChEBI" id="CHEBI:15378"/>
        <dbReference type="ChEBI" id="CHEBI:30013"/>
        <dbReference type="ChEBI" id="CHEBI:30616"/>
        <dbReference type="ChEBI" id="CHEBI:61977"/>
        <dbReference type="ChEBI" id="CHEBI:456216"/>
        <dbReference type="EC" id="2.7.11.22"/>
    </reaction>
</comment>
<feature type="compositionally biased region" description="Basic and acidic residues" evidence="16">
    <location>
        <begin position="325"/>
        <end position="358"/>
    </location>
</feature>
<evidence type="ECO:0000313" key="18">
    <source>
        <dbReference type="Ensembl" id="ENSCMIP00000037987.1"/>
    </source>
</evidence>
<keyword evidence="10 15" id="KW-0067">ATP-binding</keyword>
<dbReference type="InterPro" id="IPR017441">
    <property type="entry name" value="Protein_kinase_ATP_BS"/>
</dbReference>
<keyword evidence="7" id="KW-0808">Transferase</keyword>
<dbReference type="PANTHER" id="PTHR24056:SF241">
    <property type="entry name" value="CYCLIN-DEPENDENT KINASE-LIKE 2"/>
    <property type="match status" value="1"/>
</dbReference>
<keyword evidence="8 15" id="KW-0547">Nucleotide-binding</keyword>
<reference evidence="19" key="1">
    <citation type="journal article" date="2006" name="Science">
        <title>Ancient noncoding elements conserved in the human genome.</title>
        <authorList>
            <person name="Venkatesh B."/>
            <person name="Kirkness E.F."/>
            <person name="Loh Y.H."/>
            <person name="Halpern A.L."/>
            <person name="Lee A.P."/>
            <person name="Johnson J."/>
            <person name="Dandona N."/>
            <person name="Viswanathan L.D."/>
            <person name="Tay A."/>
            <person name="Venter J.C."/>
            <person name="Strausberg R.L."/>
            <person name="Brenner S."/>
        </authorList>
    </citation>
    <scope>NUCLEOTIDE SEQUENCE [LARGE SCALE GENOMIC DNA]</scope>
</reference>
<evidence type="ECO:0000256" key="4">
    <source>
        <dbReference type="ARBA" id="ARBA00012425"/>
    </source>
</evidence>
<dbReference type="GO" id="GO:0005737">
    <property type="term" value="C:cytoplasm"/>
    <property type="evidence" value="ECO:0007669"/>
    <property type="project" value="UniProtKB-SubCell"/>
</dbReference>
<keyword evidence="6" id="KW-0723">Serine/threonine-protein kinase</keyword>
<evidence type="ECO:0000256" key="2">
    <source>
        <dbReference type="ARBA" id="ARBA00004496"/>
    </source>
</evidence>
<dbReference type="GeneID" id="103177656"/>
<dbReference type="PROSITE" id="PS00107">
    <property type="entry name" value="PROTEIN_KINASE_ATP"/>
    <property type="match status" value="1"/>
</dbReference>
<evidence type="ECO:0000256" key="16">
    <source>
        <dbReference type="SAM" id="MobiDB-lite"/>
    </source>
</evidence>
<evidence type="ECO:0000256" key="9">
    <source>
        <dbReference type="ARBA" id="ARBA00022777"/>
    </source>
</evidence>
<reference evidence="18" key="5">
    <citation type="submission" date="2025-09" db="UniProtKB">
        <authorList>
            <consortium name="Ensembl"/>
        </authorList>
    </citation>
    <scope>IDENTIFICATION</scope>
</reference>
<dbReference type="CDD" id="cd07846">
    <property type="entry name" value="STKc_CDKL2_3"/>
    <property type="match status" value="1"/>
</dbReference>
<keyword evidence="9" id="KW-0418">Kinase</keyword>
<reference evidence="19" key="3">
    <citation type="journal article" date="2014" name="Nature">
        <title>Elephant shark genome provides unique insights into gnathostome evolution.</title>
        <authorList>
            <consortium name="International Elephant Shark Genome Sequencing Consortium"/>
            <person name="Venkatesh B."/>
            <person name="Lee A.P."/>
            <person name="Ravi V."/>
            <person name="Maurya A.K."/>
            <person name="Lian M.M."/>
            <person name="Swann J.B."/>
            <person name="Ohta Y."/>
            <person name="Flajnik M.F."/>
            <person name="Sutoh Y."/>
            <person name="Kasahara M."/>
            <person name="Hoon S."/>
            <person name="Gangu V."/>
            <person name="Roy S.W."/>
            <person name="Irimia M."/>
            <person name="Korzh V."/>
            <person name="Kondrychyn I."/>
            <person name="Lim Z.W."/>
            <person name="Tay B.H."/>
            <person name="Tohari S."/>
            <person name="Kong K.W."/>
            <person name="Ho S."/>
            <person name="Lorente-Galdos B."/>
            <person name="Quilez J."/>
            <person name="Marques-Bonet T."/>
            <person name="Raney B.J."/>
            <person name="Ingham P.W."/>
            <person name="Tay A."/>
            <person name="Hillier L.W."/>
            <person name="Minx P."/>
            <person name="Boehm T."/>
            <person name="Wilson R.K."/>
            <person name="Brenner S."/>
            <person name="Warren W.C."/>
        </authorList>
    </citation>
    <scope>NUCLEOTIDE SEQUENCE [LARGE SCALE GENOMIC DNA]</scope>
</reference>
<dbReference type="Ensembl" id="ENSCMIT00000038536.1">
    <property type="protein sequence ID" value="ENSCMIP00000037987.1"/>
    <property type="gene ID" value="ENSCMIG00000015974.1"/>
</dbReference>
<evidence type="ECO:0000256" key="15">
    <source>
        <dbReference type="PROSITE-ProRule" id="PRU10141"/>
    </source>
</evidence>
<dbReference type="GO" id="GO:0004693">
    <property type="term" value="F:cyclin-dependent protein serine/threonine kinase activity"/>
    <property type="evidence" value="ECO:0007669"/>
    <property type="project" value="UniProtKB-EC"/>
</dbReference>
<comment type="subcellular location">
    <subcellularLocation>
        <location evidence="2">Cytoplasm</location>
    </subcellularLocation>
    <subcellularLocation>
        <location evidence="1">Nucleus</location>
    </subcellularLocation>
</comment>
<dbReference type="FunFam" id="1.10.510.10:FF:000261">
    <property type="entry name" value="cyclin-dependent kinase-like 2 isoform X2"/>
    <property type="match status" value="1"/>
</dbReference>
<dbReference type="Gene3D" id="3.30.200.20">
    <property type="entry name" value="Phosphorylase Kinase, domain 1"/>
    <property type="match status" value="1"/>
</dbReference>
<dbReference type="PROSITE" id="PS50011">
    <property type="entry name" value="PROTEIN_KINASE_DOM"/>
    <property type="match status" value="1"/>
</dbReference>
<gene>
    <name evidence="18" type="primary">LOC103177656</name>
</gene>
<evidence type="ECO:0000256" key="11">
    <source>
        <dbReference type="ARBA" id="ARBA00023242"/>
    </source>
</evidence>
<dbReference type="PROSITE" id="PS00108">
    <property type="entry name" value="PROTEIN_KINASE_ST"/>
    <property type="match status" value="1"/>
</dbReference>
<keyword evidence="5" id="KW-0963">Cytoplasm</keyword>
<name>A0A4W3J781_CALMI</name>
<evidence type="ECO:0000256" key="3">
    <source>
        <dbReference type="ARBA" id="ARBA00006485"/>
    </source>
</evidence>
<feature type="compositionally biased region" description="Polar residues" evidence="16">
    <location>
        <begin position="474"/>
        <end position="491"/>
    </location>
</feature>
<sequence>MPENMEKYENLGLVGEGSYGMVMKCRNKDNGRIVAIKKFLESDDDKMVKKIAMREIRLLKQLRHENLVNLLEVCRKKKRWYLVFEFVDNTVLDDLEQFPNGLGYNKVRKYLFQVLQGMGFCHSHNIIHRDIKPENILVSQSGVVKLCDFGFARTLAAPGEVYTDYVATRWYRAPELLVGDTKYGKAVDMWAIGCLVMEMLTGEPLFPGDSDIDQLYHIMKCFGSLTPRLQELFYKNPLFAGLHLPDIRAIELLQNRYPKLSPLVLDLVKKCLQIDPDKRPACTELLHDNYFTIDGFSKRFSQDARNQRGLRENLTMSKKSNIGKRNKDYPSGEEHKSFSSKESSSDVKTKEIKSDTKLLKTKPSKVEAGQMDRALNDMNERAADSGALQGFGPSKLVSPALLRELSSSINHTSSPPSNGIPPIPQNPPPVTTAGIRVSLSPGVAVSTQPSFRVNNKLKKHINPLKKANQPPPSNSHSMSLNGPVSQGLSTRRAASQQYCSVQHEKLERATLMERVGITGKKRWELFKSEKEVHLLANSSHLPELRGAEAKHSKPKKENKRIPESRIPSLAAMDIPHQHSLASQSSLTSQHESTEGGLPHMEHLNLLSLPYGSP</sequence>
<feature type="compositionally biased region" description="Polar residues" evidence="16">
    <location>
        <begin position="579"/>
        <end position="590"/>
    </location>
</feature>
<evidence type="ECO:0000256" key="8">
    <source>
        <dbReference type="ARBA" id="ARBA00022741"/>
    </source>
</evidence>
<dbReference type="Proteomes" id="UP000314986">
    <property type="component" value="Unassembled WGS sequence"/>
</dbReference>
<dbReference type="InterPro" id="IPR011009">
    <property type="entry name" value="Kinase-like_dom_sf"/>
</dbReference>
<accession>A0A4W3J781</accession>
<protein>
    <recommendedName>
        <fullName evidence="12">Cyclin-dependent kinase-like 2</fullName>
        <ecNumber evidence="4">2.7.11.22</ecNumber>
    </recommendedName>
</protein>
<organism evidence="18 19">
    <name type="scientific">Callorhinchus milii</name>
    <name type="common">Ghost shark</name>
    <dbReference type="NCBI Taxonomy" id="7868"/>
    <lineage>
        <taxon>Eukaryota</taxon>
        <taxon>Metazoa</taxon>
        <taxon>Chordata</taxon>
        <taxon>Craniata</taxon>
        <taxon>Vertebrata</taxon>
        <taxon>Chondrichthyes</taxon>
        <taxon>Holocephali</taxon>
        <taxon>Chimaeriformes</taxon>
        <taxon>Callorhinchidae</taxon>
        <taxon>Callorhinchus</taxon>
    </lineage>
</organism>
<evidence type="ECO:0000256" key="1">
    <source>
        <dbReference type="ARBA" id="ARBA00004123"/>
    </source>
</evidence>
<dbReference type="FunFam" id="3.30.200.20:FF:000049">
    <property type="entry name" value="cyclin-dependent kinase-like 1 isoform X1"/>
    <property type="match status" value="1"/>
</dbReference>